<gene>
    <name evidence="1" type="ORF">MRB53_029785</name>
</gene>
<sequence>MAISDHEMIEEEEEDYQEDDESGTELNVTDDSEEDPTYDFLEETRLGLSKLSVKKSKSRIPKEVDPGSEEESDFVEVEVPKLDKSDEKCFEQVERIIQAGQLEKLKVEQCKVYLRKYGLRLTGKKDVLVERIREHLEIIDGGGEKKYPTSNFALNCKGDACTGDVVMFEQNVYEMFSIASRSATGPPCGTRIVVGRIVKESYGAAKQQHTFTIEVLWSRGEKPLPPLHPLLIKGRNLYRLKTMRQPWADEDERKKVLLEKHSRGHFARSCRETRIQEKEMRKTGTSLRTKRTASSIIKGHIIKGQSVQHQQNSVQRTELRQENIIQQPQQHPFECRISATTTEHRGSLPNISNGILPYPIGHQNSVIMAEQQSRFHSDGRLRNPTQFFETQRSNIQEHRHTNISAYFQQSPLARRLLVTDTDDGQLYFHAKNYYSTDTRRRPLSTLNTSPPQMGRQLCRYYPQGRCRYGDSCKFLHQ</sequence>
<evidence type="ECO:0000313" key="2">
    <source>
        <dbReference type="Proteomes" id="UP001234297"/>
    </source>
</evidence>
<organism evidence="1 2">
    <name type="scientific">Persea americana</name>
    <name type="common">Avocado</name>
    <dbReference type="NCBI Taxonomy" id="3435"/>
    <lineage>
        <taxon>Eukaryota</taxon>
        <taxon>Viridiplantae</taxon>
        <taxon>Streptophyta</taxon>
        <taxon>Embryophyta</taxon>
        <taxon>Tracheophyta</taxon>
        <taxon>Spermatophyta</taxon>
        <taxon>Magnoliopsida</taxon>
        <taxon>Magnoliidae</taxon>
        <taxon>Laurales</taxon>
        <taxon>Lauraceae</taxon>
        <taxon>Persea</taxon>
    </lineage>
</organism>
<name>A0ACC2KJI2_PERAE</name>
<reference evidence="1 2" key="1">
    <citation type="journal article" date="2022" name="Hortic Res">
        <title>A haplotype resolved chromosomal level avocado genome allows analysis of novel avocado genes.</title>
        <authorList>
            <person name="Nath O."/>
            <person name="Fletcher S.J."/>
            <person name="Hayward A."/>
            <person name="Shaw L.M."/>
            <person name="Masouleh A.K."/>
            <person name="Furtado A."/>
            <person name="Henry R.J."/>
            <person name="Mitter N."/>
        </authorList>
    </citation>
    <scope>NUCLEOTIDE SEQUENCE [LARGE SCALE GENOMIC DNA]</scope>
    <source>
        <strain evidence="2">cv. Hass</strain>
    </source>
</reference>
<evidence type="ECO:0000313" key="1">
    <source>
        <dbReference type="EMBL" id="KAJ8621256.1"/>
    </source>
</evidence>
<keyword evidence="2" id="KW-1185">Reference proteome</keyword>
<protein>
    <submittedName>
        <fullName evidence="1">Uncharacterized protein</fullName>
    </submittedName>
</protein>
<proteinExistence type="predicted"/>
<dbReference type="Proteomes" id="UP001234297">
    <property type="component" value="Chromosome 9"/>
</dbReference>
<dbReference type="EMBL" id="CM056817">
    <property type="protein sequence ID" value="KAJ8621256.1"/>
    <property type="molecule type" value="Genomic_DNA"/>
</dbReference>
<accession>A0ACC2KJI2</accession>
<comment type="caution">
    <text evidence="1">The sequence shown here is derived from an EMBL/GenBank/DDBJ whole genome shotgun (WGS) entry which is preliminary data.</text>
</comment>